<protein>
    <submittedName>
        <fullName evidence="1">Uncharacterized protein</fullName>
    </submittedName>
</protein>
<organism evidence="1 2">
    <name type="scientific">Pluteus cervinus</name>
    <dbReference type="NCBI Taxonomy" id="181527"/>
    <lineage>
        <taxon>Eukaryota</taxon>
        <taxon>Fungi</taxon>
        <taxon>Dikarya</taxon>
        <taxon>Basidiomycota</taxon>
        <taxon>Agaricomycotina</taxon>
        <taxon>Agaricomycetes</taxon>
        <taxon>Agaricomycetidae</taxon>
        <taxon>Agaricales</taxon>
        <taxon>Pluteineae</taxon>
        <taxon>Pluteaceae</taxon>
        <taxon>Pluteus</taxon>
    </lineage>
</organism>
<accession>A0ACD3APT0</accession>
<evidence type="ECO:0000313" key="2">
    <source>
        <dbReference type="Proteomes" id="UP000308600"/>
    </source>
</evidence>
<sequence>MPSVWMPSDAATRTDADEDADLQCLEGACGYYWVYLFTGRPEDETNGSISTPIRNAWAYLCANSHRGEYSNLGQVCVSSNFLHTVARYSGLLQLQPLVEDVPLTPLATRGRILRAIRQVRFRDIGALTEWGRRRYHSGFRIFSSVDQAFDSGADVQDYDDISRTVTTNPTLTAVQFGVQLDRNSSSLPLLVE</sequence>
<dbReference type="Proteomes" id="UP000308600">
    <property type="component" value="Unassembled WGS sequence"/>
</dbReference>
<keyword evidence="2" id="KW-1185">Reference proteome</keyword>
<name>A0ACD3APT0_9AGAR</name>
<dbReference type="EMBL" id="ML208368">
    <property type="protein sequence ID" value="TFK67738.1"/>
    <property type="molecule type" value="Genomic_DNA"/>
</dbReference>
<proteinExistence type="predicted"/>
<gene>
    <name evidence="1" type="ORF">BDN72DRAFT_858913</name>
</gene>
<evidence type="ECO:0000313" key="1">
    <source>
        <dbReference type="EMBL" id="TFK67738.1"/>
    </source>
</evidence>
<reference evidence="1 2" key="1">
    <citation type="journal article" date="2019" name="Nat. Ecol. Evol.">
        <title>Megaphylogeny resolves global patterns of mushroom evolution.</title>
        <authorList>
            <person name="Varga T."/>
            <person name="Krizsan K."/>
            <person name="Foldi C."/>
            <person name="Dima B."/>
            <person name="Sanchez-Garcia M."/>
            <person name="Sanchez-Ramirez S."/>
            <person name="Szollosi G.J."/>
            <person name="Szarkandi J.G."/>
            <person name="Papp V."/>
            <person name="Albert L."/>
            <person name="Andreopoulos W."/>
            <person name="Angelini C."/>
            <person name="Antonin V."/>
            <person name="Barry K.W."/>
            <person name="Bougher N.L."/>
            <person name="Buchanan P."/>
            <person name="Buyck B."/>
            <person name="Bense V."/>
            <person name="Catcheside P."/>
            <person name="Chovatia M."/>
            <person name="Cooper J."/>
            <person name="Damon W."/>
            <person name="Desjardin D."/>
            <person name="Finy P."/>
            <person name="Geml J."/>
            <person name="Haridas S."/>
            <person name="Hughes K."/>
            <person name="Justo A."/>
            <person name="Karasinski D."/>
            <person name="Kautmanova I."/>
            <person name="Kiss B."/>
            <person name="Kocsube S."/>
            <person name="Kotiranta H."/>
            <person name="LaButti K.M."/>
            <person name="Lechner B.E."/>
            <person name="Liimatainen K."/>
            <person name="Lipzen A."/>
            <person name="Lukacs Z."/>
            <person name="Mihaltcheva S."/>
            <person name="Morgado L.N."/>
            <person name="Niskanen T."/>
            <person name="Noordeloos M.E."/>
            <person name="Ohm R.A."/>
            <person name="Ortiz-Santana B."/>
            <person name="Ovrebo C."/>
            <person name="Racz N."/>
            <person name="Riley R."/>
            <person name="Savchenko A."/>
            <person name="Shiryaev A."/>
            <person name="Soop K."/>
            <person name="Spirin V."/>
            <person name="Szebenyi C."/>
            <person name="Tomsovsky M."/>
            <person name="Tulloss R.E."/>
            <person name="Uehling J."/>
            <person name="Grigoriev I.V."/>
            <person name="Vagvolgyi C."/>
            <person name="Papp T."/>
            <person name="Martin F.M."/>
            <person name="Miettinen O."/>
            <person name="Hibbett D.S."/>
            <person name="Nagy L.G."/>
        </authorList>
    </citation>
    <scope>NUCLEOTIDE SEQUENCE [LARGE SCALE GENOMIC DNA]</scope>
    <source>
        <strain evidence="1 2">NL-1719</strain>
    </source>
</reference>